<dbReference type="EMBL" id="LAZR01059684">
    <property type="protein sequence ID" value="KKK67293.1"/>
    <property type="molecule type" value="Genomic_DNA"/>
</dbReference>
<dbReference type="Gene3D" id="3.30.980.10">
    <property type="entry name" value="Threonyl-trna Synthetase, Chain A, domain 2"/>
    <property type="match status" value="1"/>
</dbReference>
<reference evidence="1" key="1">
    <citation type="journal article" date="2015" name="Nature">
        <title>Complex archaea that bridge the gap between prokaryotes and eukaryotes.</title>
        <authorList>
            <person name="Spang A."/>
            <person name="Saw J.H."/>
            <person name="Jorgensen S.L."/>
            <person name="Zaremba-Niedzwiedzka K."/>
            <person name="Martijn J."/>
            <person name="Lind A.E."/>
            <person name="van Eijk R."/>
            <person name="Schleper C."/>
            <person name="Guy L."/>
            <person name="Ettema T.J."/>
        </authorList>
    </citation>
    <scope>NUCLEOTIDE SEQUENCE</scope>
</reference>
<name>A0A0F8XEK3_9ZZZZ</name>
<dbReference type="SUPFAM" id="SSF55186">
    <property type="entry name" value="ThrRS/AlaRS common domain"/>
    <property type="match status" value="1"/>
</dbReference>
<dbReference type="Gene3D" id="3.30.54.20">
    <property type="match status" value="1"/>
</dbReference>
<proteinExistence type="predicted"/>
<evidence type="ECO:0000313" key="1">
    <source>
        <dbReference type="EMBL" id="KKK67293.1"/>
    </source>
</evidence>
<accession>A0A0F8XEK3</accession>
<dbReference type="GO" id="GO:0005829">
    <property type="term" value="C:cytosol"/>
    <property type="evidence" value="ECO:0007669"/>
    <property type="project" value="TreeGrafter"/>
</dbReference>
<dbReference type="AlphaFoldDB" id="A0A0F8XEK3"/>
<dbReference type="GO" id="GO:0000166">
    <property type="term" value="F:nucleotide binding"/>
    <property type="evidence" value="ECO:0007669"/>
    <property type="project" value="InterPro"/>
</dbReference>
<dbReference type="GO" id="GO:0004813">
    <property type="term" value="F:alanine-tRNA ligase activity"/>
    <property type="evidence" value="ECO:0007669"/>
    <property type="project" value="TreeGrafter"/>
</dbReference>
<dbReference type="PANTHER" id="PTHR11777:SF9">
    <property type="entry name" value="ALANINE--TRNA LIGASE, CYTOPLASMIC"/>
    <property type="match status" value="1"/>
</dbReference>
<comment type="caution">
    <text evidence="1">The sequence shown here is derived from an EMBL/GenBank/DDBJ whole genome shotgun (WGS) entry which is preliminary data.</text>
</comment>
<sequence length="71" mass="8035">MLRNLISVILNLRFDFICPRALTTEDIKKVDRLVNEKIAEDLPVTGVIMPREEAEKLGAMALFGEKYGDDV</sequence>
<dbReference type="GO" id="GO:0006419">
    <property type="term" value="P:alanyl-tRNA aminoacylation"/>
    <property type="evidence" value="ECO:0007669"/>
    <property type="project" value="TreeGrafter"/>
</dbReference>
<dbReference type="PANTHER" id="PTHR11777">
    <property type="entry name" value="ALANYL-TRNA SYNTHETASE"/>
    <property type="match status" value="1"/>
</dbReference>
<dbReference type="InterPro" id="IPR018163">
    <property type="entry name" value="Thr/Ala-tRNA-synth_IIc_edit"/>
</dbReference>
<protein>
    <submittedName>
        <fullName evidence="1">Uncharacterized protein</fullName>
    </submittedName>
</protein>
<feature type="non-terminal residue" evidence="1">
    <location>
        <position position="71"/>
    </location>
</feature>
<dbReference type="GO" id="GO:0002161">
    <property type="term" value="F:aminoacyl-tRNA deacylase activity"/>
    <property type="evidence" value="ECO:0007669"/>
    <property type="project" value="TreeGrafter"/>
</dbReference>
<dbReference type="InterPro" id="IPR050058">
    <property type="entry name" value="Ala-tRNA_ligase"/>
</dbReference>
<organism evidence="1">
    <name type="scientific">marine sediment metagenome</name>
    <dbReference type="NCBI Taxonomy" id="412755"/>
    <lineage>
        <taxon>unclassified sequences</taxon>
        <taxon>metagenomes</taxon>
        <taxon>ecological metagenomes</taxon>
    </lineage>
</organism>
<gene>
    <name evidence="1" type="ORF">LCGC14_2955500</name>
</gene>